<name>A0A9E2NNM9_9BACE</name>
<sequence length="75" mass="8681">MENKEKSKYTAEEIKNAPKAGGKELDNAQFPCYGVKVIYHDGRVVEEVYPDGMEKPRLPWESDEDYNEVEPPFDE</sequence>
<dbReference type="Proteomes" id="UP000824236">
    <property type="component" value="Unassembled WGS sequence"/>
</dbReference>
<feature type="compositionally biased region" description="Acidic residues" evidence="1">
    <location>
        <begin position="61"/>
        <end position="75"/>
    </location>
</feature>
<comment type="caution">
    <text evidence="2">The sequence shown here is derived from an EMBL/GenBank/DDBJ whole genome shotgun (WGS) entry which is preliminary data.</text>
</comment>
<feature type="region of interest" description="Disordered" evidence="1">
    <location>
        <begin position="1"/>
        <end position="25"/>
    </location>
</feature>
<reference evidence="2" key="1">
    <citation type="journal article" date="2021" name="PeerJ">
        <title>Extensive microbial diversity within the chicken gut microbiome revealed by metagenomics and culture.</title>
        <authorList>
            <person name="Gilroy R."/>
            <person name="Ravi A."/>
            <person name="Getino M."/>
            <person name="Pursley I."/>
            <person name="Horton D.L."/>
            <person name="Alikhan N.F."/>
            <person name="Baker D."/>
            <person name="Gharbi K."/>
            <person name="Hall N."/>
            <person name="Watson M."/>
            <person name="Adriaenssens E.M."/>
            <person name="Foster-Nyarko E."/>
            <person name="Jarju S."/>
            <person name="Secka A."/>
            <person name="Antonio M."/>
            <person name="Oren A."/>
            <person name="Chaudhuri R.R."/>
            <person name="La Ragione R."/>
            <person name="Hildebrand F."/>
            <person name="Pallen M.J."/>
        </authorList>
    </citation>
    <scope>NUCLEOTIDE SEQUENCE</scope>
    <source>
        <strain evidence="2">B3-3758</strain>
    </source>
</reference>
<evidence type="ECO:0000313" key="2">
    <source>
        <dbReference type="EMBL" id="MBU3814139.1"/>
    </source>
</evidence>
<evidence type="ECO:0000256" key="1">
    <source>
        <dbReference type="SAM" id="MobiDB-lite"/>
    </source>
</evidence>
<reference evidence="2" key="2">
    <citation type="submission" date="2021-04" db="EMBL/GenBank/DDBJ databases">
        <authorList>
            <person name="Gilroy R."/>
        </authorList>
    </citation>
    <scope>NUCLEOTIDE SEQUENCE</scope>
    <source>
        <strain evidence="2">B3-3758</strain>
    </source>
</reference>
<gene>
    <name evidence="2" type="ORF">H9791_06455</name>
</gene>
<protein>
    <submittedName>
        <fullName evidence="2">Uncharacterized protein</fullName>
    </submittedName>
</protein>
<feature type="region of interest" description="Disordered" evidence="1">
    <location>
        <begin position="53"/>
        <end position="75"/>
    </location>
</feature>
<dbReference type="EMBL" id="JAHLFO010000089">
    <property type="protein sequence ID" value="MBU3814139.1"/>
    <property type="molecule type" value="Genomic_DNA"/>
</dbReference>
<accession>A0A9E2NNM9</accession>
<proteinExistence type="predicted"/>
<dbReference type="AlphaFoldDB" id="A0A9E2NNM9"/>
<evidence type="ECO:0000313" key="3">
    <source>
        <dbReference type="Proteomes" id="UP000824236"/>
    </source>
</evidence>
<organism evidence="2 3">
    <name type="scientific">Candidatus Bacteroides intestinipullorum</name>
    <dbReference type="NCBI Taxonomy" id="2838471"/>
    <lineage>
        <taxon>Bacteria</taxon>
        <taxon>Pseudomonadati</taxon>
        <taxon>Bacteroidota</taxon>
        <taxon>Bacteroidia</taxon>
        <taxon>Bacteroidales</taxon>
        <taxon>Bacteroidaceae</taxon>
        <taxon>Bacteroides</taxon>
    </lineage>
</organism>